<dbReference type="InterPro" id="IPR014263">
    <property type="entry name" value="Methanolan_biosynth_EpsI"/>
</dbReference>
<organism evidence="2 3">
    <name type="scientific">Rubellicoccus peritrichatus</name>
    <dbReference type="NCBI Taxonomy" id="3080537"/>
    <lineage>
        <taxon>Bacteria</taxon>
        <taxon>Pseudomonadati</taxon>
        <taxon>Verrucomicrobiota</taxon>
        <taxon>Opitutia</taxon>
        <taxon>Puniceicoccales</taxon>
        <taxon>Cerasicoccaceae</taxon>
        <taxon>Rubellicoccus</taxon>
    </lineage>
</organism>
<proteinExistence type="predicted"/>
<dbReference type="Pfam" id="PF11984">
    <property type="entry name" value="DUF3485"/>
    <property type="match status" value="1"/>
</dbReference>
<keyword evidence="3" id="KW-1185">Reference proteome</keyword>
<dbReference type="EMBL" id="CP136920">
    <property type="protein sequence ID" value="WOO42345.1"/>
    <property type="molecule type" value="Genomic_DNA"/>
</dbReference>
<evidence type="ECO:0000313" key="3">
    <source>
        <dbReference type="Proteomes" id="UP001304300"/>
    </source>
</evidence>
<reference evidence="2 3" key="1">
    <citation type="submission" date="2023-10" db="EMBL/GenBank/DDBJ databases">
        <title>Rubellicoccus peritrichatus gen. nov., sp. nov., isolated from an algae of coral reef tank.</title>
        <authorList>
            <person name="Luo J."/>
        </authorList>
    </citation>
    <scope>NUCLEOTIDE SEQUENCE [LARGE SCALE GENOMIC DNA]</scope>
    <source>
        <strain evidence="2 3">CR14</strain>
    </source>
</reference>
<evidence type="ECO:0000313" key="2">
    <source>
        <dbReference type="EMBL" id="WOO42345.1"/>
    </source>
</evidence>
<protein>
    <submittedName>
        <fullName evidence="2">EpsI family protein</fullName>
    </submittedName>
</protein>
<feature type="domain" description="Methanolan biosynthesis EpsI" evidence="1">
    <location>
        <begin position="15"/>
        <end position="171"/>
    </location>
</feature>
<dbReference type="Proteomes" id="UP001304300">
    <property type="component" value="Chromosome"/>
</dbReference>
<name>A0AAQ3QWY8_9BACT</name>
<dbReference type="AlphaFoldDB" id="A0AAQ3QWY8"/>
<sequence>MRKFLILFGFICFGFLAFALAYQMFIWQPERRETVELAKAVPAAYDGWEIADHPLAESEEMQDRVSDILNFTDAIFRSYKQGDTDISVYIAYWEPRKMPVRLVQAHTPDICWVRNGWTVTDSEYSVSLECNGVPLMPAEFRVMTKDPALQYVYYWHVIGNEIYVNRIVGTWDRLDPLKSLFRLGLNQQREQFFIRVASNKPFDEIWDLPIMQDIMTDLADLTLVAPTQGEPDNTNA</sequence>
<evidence type="ECO:0000259" key="1">
    <source>
        <dbReference type="Pfam" id="PF11984"/>
    </source>
</evidence>
<accession>A0AAQ3QWY8</accession>
<dbReference type="RefSeq" id="WP_317834864.1">
    <property type="nucleotide sequence ID" value="NZ_CP136920.1"/>
</dbReference>
<dbReference type="NCBIfam" id="TIGR02914">
    <property type="entry name" value="EpsI_fam"/>
    <property type="match status" value="1"/>
</dbReference>
<gene>
    <name evidence="2" type="ORF">RZN69_04530</name>
</gene>
<dbReference type="KEGG" id="puo:RZN69_04530"/>